<feature type="transmembrane region" description="Helical" evidence="1">
    <location>
        <begin position="59"/>
        <end position="80"/>
    </location>
</feature>
<evidence type="ECO:0000313" key="2">
    <source>
        <dbReference type="EMBL" id="KIO08921.1"/>
    </source>
</evidence>
<reference evidence="3" key="2">
    <citation type="submission" date="2015-01" db="EMBL/GenBank/DDBJ databases">
        <title>Evolutionary Origins and Diversification of the Mycorrhizal Mutualists.</title>
        <authorList>
            <consortium name="DOE Joint Genome Institute"/>
            <consortium name="Mycorrhizal Genomics Consortium"/>
            <person name="Kohler A."/>
            <person name="Kuo A."/>
            <person name="Nagy L.G."/>
            <person name="Floudas D."/>
            <person name="Copeland A."/>
            <person name="Barry K.W."/>
            <person name="Cichocki N."/>
            <person name="Veneault-Fourrey C."/>
            <person name="LaButti K."/>
            <person name="Lindquist E.A."/>
            <person name="Lipzen A."/>
            <person name="Lundell T."/>
            <person name="Morin E."/>
            <person name="Murat C."/>
            <person name="Riley R."/>
            <person name="Ohm R."/>
            <person name="Sun H."/>
            <person name="Tunlid A."/>
            <person name="Henrissat B."/>
            <person name="Grigoriev I.V."/>
            <person name="Hibbett D.S."/>
            <person name="Martin F."/>
        </authorList>
    </citation>
    <scope>NUCLEOTIDE SEQUENCE [LARGE SCALE GENOMIC DNA]</scope>
    <source>
        <strain evidence="3">Marx 270</strain>
    </source>
</reference>
<gene>
    <name evidence="2" type="ORF">M404DRAFT_133568</name>
</gene>
<evidence type="ECO:0000313" key="3">
    <source>
        <dbReference type="Proteomes" id="UP000054217"/>
    </source>
</evidence>
<protein>
    <submittedName>
        <fullName evidence="2">Uncharacterized protein</fullName>
    </submittedName>
</protein>
<keyword evidence="1" id="KW-0812">Transmembrane</keyword>
<keyword evidence="1" id="KW-1133">Transmembrane helix</keyword>
<evidence type="ECO:0000256" key="1">
    <source>
        <dbReference type="SAM" id="Phobius"/>
    </source>
</evidence>
<dbReference type="AlphaFoldDB" id="A0A0C3PJY6"/>
<dbReference type="Proteomes" id="UP000054217">
    <property type="component" value="Unassembled WGS sequence"/>
</dbReference>
<dbReference type="InParanoid" id="A0A0C3PJY6"/>
<dbReference type="EMBL" id="KN831956">
    <property type="protein sequence ID" value="KIO08921.1"/>
    <property type="molecule type" value="Genomic_DNA"/>
</dbReference>
<sequence length="110" mass="12153">MYCSFQRRPYSPNIRTKNTFVVLSALVFLTMAEWMHLLYSGLTSEELQECIQAMGHCTFAILTTIPCLGLIIICNVEIVVIADSPALACGLIVVSMFPALIFPLILLGVQ</sequence>
<feature type="transmembrane region" description="Helical" evidence="1">
    <location>
        <begin position="87"/>
        <end position="109"/>
    </location>
</feature>
<keyword evidence="3" id="KW-1185">Reference proteome</keyword>
<keyword evidence="1" id="KW-0472">Membrane</keyword>
<feature type="transmembrane region" description="Helical" evidence="1">
    <location>
        <begin position="20"/>
        <end position="39"/>
    </location>
</feature>
<reference evidence="2 3" key="1">
    <citation type="submission" date="2014-04" db="EMBL/GenBank/DDBJ databases">
        <authorList>
            <consortium name="DOE Joint Genome Institute"/>
            <person name="Kuo A."/>
            <person name="Kohler A."/>
            <person name="Costa M.D."/>
            <person name="Nagy L.G."/>
            <person name="Floudas D."/>
            <person name="Copeland A."/>
            <person name="Barry K.W."/>
            <person name="Cichocki N."/>
            <person name="Veneault-Fourrey C."/>
            <person name="LaButti K."/>
            <person name="Lindquist E.A."/>
            <person name="Lipzen A."/>
            <person name="Lundell T."/>
            <person name="Morin E."/>
            <person name="Murat C."/>
            <person name="Sun H."/>
            <person name="Tunlid A."/>
            <person name="Henrissat B."/>
            <person name="Grigoriev I.V."/>
            <person name="Hibbett D.S."/>
            <person name="Martin F."/>
            <person name="Nordberg H.P."/>
            <person name="Cantor M.N."/>
            <person name="Hua S.X."/>
        </authorList>
    </citation>
    <scope>NUCLEOTIDE SEQUENCE [LARGE SCALE GENOMIC DNA]</scope>
    <source>
        <strain evidence="2 3">Marx 270</strain>
    </source>
</reference>
<dbReference type="OrthoDB" id="2643663at2759"/>
<name>A0A0C3PJY6_PISTI</name>
<dbReference type="HOGENOM" id="CLU_2172068_0_0_1"/>
<proteinExistence type="predicted"/>
<organism evidence="2 3">
    <name type="scientific">Pisolithus tinctorius Marx 270</name>
    <dbReference type="NCBI Taxonomy" id="870435"/>
    <lineage>
        <taxon>Eukaryota</taxon>
        <taxon>Fungi</taxon>
        <taxon>Dikarya</taxon>
        <taxon>Basidiomycota</taxon>
        <taxon>Agaricomycotina</taxon>
        <taxon>Agaricomycetes</taxon>
        <taxon>Agaricomycetidae</taxon>
        <taxon>Boletales</taxon>
        <taxon>Sclerodermatineae</taxon>
        <taxon>Pisolithaceae</taxon>
        <taxon>Pisolithus</taxon>
    </lineage>
</organism>
<accession>A0A0C3PJY6</accession>